<dbReference type="PROSITE" id="PS50893">
    <property type="entry name" value="ABC_TRANSPORTER_2"/>
    <property type="match status" value="1"/>
</dbReference>
<dbReference type="InterPro" id="IPR003593">
    <property type="entry name" value="AAA+_ATPase"/>
</dbReference>
<keyword evidence="1" id="KW-0813">Transport</keyword>
<dbReference type="PANTHER" id="PTHR43499:SF1">
    <property type="entry name" value="ABC TRANSPORTER I FAMILY MEMBER 1"/>
    <property type="match status" value="1"/>
</dbReference>
<keyword evidence="5" id="KW-1278">Translocase</keyword>
<dbReference type="NCBIfam" id="TIGR01189">
    <property type="entry name" value="ccmA"/>
    <property type="match status" value="1"/>
</dbReference>
<evidence type="ECO:0000256" key="5">
    <source>
        <dbReference type="ARBA" id="ARBA00022967"/>
    </source>
</evidence>
<name>A0A5B8R854_9ZZZZ</name>
<gene>
    <name evidence="8" type="primary">ccmA</name>
    <name evidence="8" type="ORF">KBTEX_00461</name>
</gene>
<dbReference type="InterPro" id="IPR005895">
    <property type="entry name" value="ABC_transptr_haem_export_CcmA"/>
</dbReference>
<dbReference type="PANTHER" id="PTHR43499">
    <property type="entry name" value="ABC TRANSPORTER I FAMILY MEMBER 1"/>
    <property type="match status" value="1"/>
</dbReference>
<keyword evidence="6" id="KW-0472">Membrane</keyword>
<keyword evidence="3" id="KW-0201">Cytochrome c-type biogenesis</keyword>
<evidence type="ECO:0000256" key="4">
    <source>
        <dbReference type="ARBA" id="ARBA00022840"/>
    </source>
</evidence>
<dbReference type="GO" id="GO:0017004">
    <property type="term" value="P:cytochrome complex assembly"/>
    <property type="evidence" value="ECO:0007669"/>
    <property type="project" value="UniProtKB-KW"/>
</dbReference>
<dbReference type="GO" id="GO:0022857">
    <property type="term" value="F:transmembrane transporter activity"/>
    <property type="evidence" value="ECO:0007669"/>
    <property type="project" value="InterPro"/>
</dbReference>
<dbReference type="NCBIfam" id="NF010061">
    <property type="entry name" value="PRK13538.1"/>
    <property type="match status" value="1"/>
</dbReference>
<sequence length="203" mass="21870">MLEARELVVSRGETVLIDGLDLTVAPGEVLLVAGPNGSGKTTLLRTLAGLTLPEEGSVHWAGGNVRRDGGTYRQALIWIGHQPGIKLELTPRENLRVFASLHGGEGDRDAALTRMGLGERLDTPCRHLSAGQRRRVMLARLLIEPASAWILDEPYTALDRHAVEALEARLAEHAAAGGITVMTSHQPVMLEGVNLRHLELGHG</sequence>
<evidence type="ECO:0000256" key="6">
    <source>
        <dbReference type="ARBA" id="ARBA00023136"/>
    </source>
</evidence>
<accession>A0A5B8R854</accession>
<evidence type="ECO:0000313" key="8">
    <source>
        <dbReference type="EMBL" id="QEA04158.1"/>
    </source>
</evidence>
<dbReference type="PROSITE" id="PS00211">
    <property type="entry name" value="ABC_TRANSPORTER_1"/>
    <property type="match status" value="1"/>
</dbReference>
<dbReference type="InterPro" id="IPR027417">
    <property type="entry name" value="P-loop_NTPase"/>
</dbReference>
<evidence type="ECO:0000256" key="1">
    <source>
        <dbReference type="ARBA" id="ARBA00022448"/>
    </source>
</evidence>
<dbReference type="GO" id="GO:0005524">
    <property type="term" value="F:ATP binding"/>
    <property type="evidence" value="ECO:0007669"/>
    <property type="project" value="UniProtKB-KW"/>
</dbReference>
<dbReference type="EMBL" id="MN079080">
    <property type="protein sequence ID" value="QEA04158.1"/>
    <property type="molecule type" value="Genomic_DNA"/>
</dbReference>
<evidence type="ECO:0000259" key="7">
    <source>
        <dbReference type="PROSITE" id="PS50893"/>
    </source>
</evidence>
<dbReference type="InterPro" id="IPR003439">
    <property type="entry name" value="ABC_transporter-like_ATP-bd"/>
</dbReference>
<evidence type="ECO:0000256" key="2">
    <source>
        <dbReference type="ARBA" id="ARBA00022741"/>
    </source>
</evidence>
<proteinExistence type="predicted"/>
<dbReference type="InterPro" id="IPR017871">
    <property type="entry name" value="ABC_transporter-like_CS"/>
</dbReference>
<dbReference type="GO" id="GO:0016887">
    <property type="term" value="F:ATP hydrolysis activity"/>
    <property type="evidence" value="ECO:0007669"/>
    <property type="project" value="InterPro"/>
</dbReference>
<organism evidence="8">
    <name type="scientific">uncultured organism</name>
    <dbReference type="NCBI Taxonomy" id="155900"/>
    <lineage>
        <taxon>unclassified sequences</taxon>
        <taxon>environmental samples</taxon>
    </lineage>
</organism>
<keyword evidence="2" id="KW-0547">Nucleotide-binding</keyword>
<dbReference type="SMART" id="SM00382">
    <property type="entry name" value="AAA"/>
    <property type="match status" value="1"/>
</dbReference>
<protein>
    <submittedName>
        <fullName evidence="8">Cytochrome c biogenesis ATP-binding export protein CcmA</fullName>
    </submittedName>
</protein>
<dbReference type="Gene3D" id="3.40.50.300">
    <property type="entry name" value="P-loop containing nucleotide triphosphate hydrolases"/>
    <property type="match status" value="1"/>
</dbReference>
<reference evidence="8" key="1">
    <citation type="submission" date="2019-06" db="EMBL/GenBank/DDBJ databases">
        <authorList>
            <person name="Murdoch R.W."/>
            <person name="Fathepure B."/>
        </authorList>
    </citation>
    <scope>NUCLEOTIDE SEQUENCE</scope>
</reference>
<evidence type="ECO:0000256" key="3">
    <source>
        <dbReference type="ARBA" id="ARBA00022748"/>
    </source>
</evidence>
<dbReference type="AlphaFoldDB" id="A0A5B8R854"/>
<dbReference type="Pfam" id="PF00005">
    <property type="entry name" value="ABC_tran"/>
    <property type="match status" value="1"/>
</dbReference>
<dbReference type="SUPFAM" id="SSF52540">
    <property type="entry name" value="P-loop containing nucleoside triphosphate hydrolases"/>
    <property type="match status" value="1"/>
</dbReference>
<feature type="domain" description="ABC transporter" evidence="7">
    <location>
        <begin position="2"/>
        <end position="203"/>
    </location>
</feature>
<keyword evidence="4 8" id="KW-0067">ATP-binding</keyword>